<dbReference type="AlphaFoldDB" id="A0A6J3M9K1"/>
<dbReference type="Gene3D" id="3.40.50.720">
    <property type="entry name" value="NAD(P)-binding Rossmann-like Domain"/>
    <property type="match status" value="1"/>
</dbReference>
<evidence type="ECO:0000313" key="4">
    <source>
        <dbReference type="Proteomes" id="UP000504637"/>
    </source>
</evidence>
<dbReference type="SUPFAM" id="SSF51735">
    <property type="entry name" value="NAD(P)-binding Rossmann-fold domains"/>
    <property type="match status" value="1"/>
</dbReference>
<dbReference type="GO" id="GO:0006694">
    <property type="term" value="P:steroid biosynthetic process"/>
    <property type="evidence" value="ECO:0007669"/>
    <property type="project" value="InterPro"/>
</dbReference>
<dbReference type="InterPro" id="IPR036291">
    <property type="entry name" value="NAD(P)-bd_dom_sf"/>
</dbReference>
<evidence type="ECO:0000313" key="5">
    <source>
        <dbReference type="RefSeq" id="XP_033461335.1"/>
    </source>
</evidence>
<evidence type="ECO:0000259" key="3">
    <source>
        <dbReference type="Pfam" id="PF01073"/>
    </source>
</evidence>
<name>A0A6J3M9K1_9PEZI</name>
<keyword evidence="2" id="KW-0560">Oxidoreductase</keyword>
<evidence type="ECO:0000256" key="2">
    <source>
        <dbReference type="ARBA" id="ARBA00023002"/>
    </source>
</evidence>
<dbReference type="GO" id="GO:0016616">
    <property type="term" value="F:oxidoreductase activity, acting on the CH-OH group of donors, NAD or NADP as acceptor"/>
    <property type="evidence" value="ECO:0007669"/>
    <property type="project" value="InterPro"/>
</dbReference>
<reference evidence="5" key="1">
    <citation type="submission" date="2020-01" db="EMBL/GenBank/DDBJ databases">
        <authorList>
            <consortium name="DOE Joint Genome Institute"/>
            <person name="Haridas S."/>
            <person name="Albert R."/>
            <person name="Binder M."/>
            <person name="Bloem J."/>
            <person name="Labutti K."/>
            <person name="Salamov A."/>
            <person name="Andreopoulos B."/>
            <person name="Baker S.E."/>
            <person name="Barry K."/>
            <person name="Bills G."/>
            <person name="Bluhm B.H."/>
            <person name="Cannon C."/>
            <person name="Castanera R."/>
            <person name="Culley D.E."/>
            <person name="Daum C."/>
            <person name="Ezra D."/>
            <person name="Gonzalez J.B."/>
            <person name="Henrissat B."/>
            <person name="Kuo A."/>
            <person name="Liang C."/>
            <person name="Lipzen A."/>
            <person name="Lutzoni F."/>
            <person name="Magnuson J."/>
            <person name="Mondo S."/>
            <person name="Nolan M."/>
            <person name="Ohm R."/>
            <person name="Pangilinan J."/>
            <person name="Park H.-J."/>
            <person name="Ramirez L."/>
            <person name="Alfaro M."/>
            <person name="Sun H."/>
            <person name="Tritt A."/>
            <person name="Yoshinaga Y."/>
            <person name="Zwiers L.-H."/>
            <person name="Turgeon B.G."/>
            <person name="Goodwin S.B."/>
            <person name="Spatafora J.W."/>
            <person name="Crous P.W."/>
            <person name="Grigoriev I.V."/>
        </authorList>
    </citation>
    <scope>NUCLEOTIDE SEQUENCE</scope>
    <source>
        <strain evidence="5">CBS 342.82</strain>
    </source>
</reference>
<dbReference type="InterPro" id="IPR050177">
    <property type="entry name" value="Lipid_A_modif_metabolic_enz"/>
</dbReference>
<gene>
    <name evidence="5" type="ORF">K489DRAFT_378717</name>
</gene>
<feature type="domain" description="3-beta hydroxysteroid dehydrogenase/isomerase" evidence="3">
    <location>
        <begin position="10"/>
        <end position="291"/>
    </location>
</feature>
<dbReference type="PANTHER" id="PTHR43245">
    <property type="entry name" value="BIFUNCTIONAL POLYMYXIN RESISTANCE PROTEIN ARNA"/>
    <property type="match status" value="1"/>
</dbReference>
<dbReference type="OrthoDB" id="331544at2759"/>
<dbReference type="Pfam" id="PF01073">
    <property type="entry name" value="3Beta_HSD"/>
    <property type="match status" value="1"/>
</dbReference>
<dbReference type="RefSeq" id="XP_033461335.1">
    <property type="nucleotide sequence ID" value="XM_033604467.1"/>
</dbReference>
<evidence type="ECO:0000256" key="1">
    <source>
        <dbReference type="ARBA" id="ARBA00009219"/>
    </source>
</evidence>
<dbReference type="InterPro" id="IPR002225">
    <property type="entry name" value="3Beta_OHSteriod_DH/Estase"/>
</dbReference>
<dbReference type="GeneID" id="54362267"/>
<reference evidence="5" key="2">
    <citation type="submission" date="2020-04" db="EMBL/GenBank/DDBJ databases">
        <authorList>
            <consortium name="NCBI Genome Project"/>
        </authorList>
    </citation>
    <scope>NUCLEOTIDE SEQUENCE</scope>
    <source>
        <strain evidence="5">CBS 342.82</strain>
    </source>
</reference>
<accession>A0A6J3M9K1</accession>
<organism evidence="5">
    <name type="scientific">Dissoconium aciculare CBS 342.82</name>
    <dbReference type="NCBI Taxonomy" id="1314786"/>
    <lineage>
        <taxon>Eukaryota</taxon>
        <taxon>Fungi</taxon>
        <taxon>Dikarya</taxon>
        <taxon>Ascomycota</taxon>
        <taxon>Pezizomycotina</taxon>
        <taxon>Dothideomycetes</taxon>
        <taxon>Dothideomycetidae</taxon>
        <taxon>Mycosphaerellales</taxon>
        <taxon>Dissoconiaceae</taxon>
        <taxon>Dissoconium</taxon>
    </lineage>
</organism>
<dbReference type="PANTHER" id="PTHR43245:SF51">
    <property type="entry name" value="SHORT CHAIN DEHYDROGENASE_REDUCTASE FAMILY 42E, MEMBER 2"/>
    <property type="match status" value="1"/>
</dbReference>
<dbReference type="Proteomes" id="UP000504637">
    <property type="component" value="Unplaced"/>
</dbReference>
<proteinExistence type="inferred from homology"/>
<reference evidence="5" key="3">
    <citation type="submission" date="2025-08" db="UniProtKB">
        <authorList>
            <consortium name="RefSeq"/>
        </authorList>
    </citation>
    <scope>IDENTIFICATION</scope>
    <source>
        <strain evidence="5">CBS 342.82</strain>
    </source>
</reference>
<comment type="similarity">
    <text evidence="1">Belongs to the 3-beta-HSD family.</text>
</comment>
<protein>
    <submittedName>
        <fullName evidence="5">NAD(P)-binding protein</fullName>
    </submittedName>
</protein>
<sequence>MAHDNVKHVVITGGAGFLGRHTVRDLKSRHPSWTITILDIIAPDPDVVSSNDVKFIPVDITSQSSVTEAFARITSSLNGQPPDIVVHSAGIVPARALRYSASKTQWTKVHAVNYIGTTHVLAATLQSGCQRLVYTSSCTAIIDDLEHDYHHMNEDVPLGRATLHYGKSKALAERHVLDPRWRMESGLLACALRPCTIVGRGDIAVIGVMHDLIAKKETGFIVGDGTNIYDFMCIENAARAHCLAVENLLGDASAAGQAFFLSNDEPVYFWDFLAAVWAEFGHYPPSRVRIPMVVAWLVGVLLEWITWLTGAASTLDSGSVKDGVRTQYADIHKAREILGYEPLVKLRDGVKANCDVSFFPYPYLDQWLRRSSSWSSLDPRRC</sequence>
<keyword evidence="4" id="KW-1185">Reference proteome</keyword>